<evidence type="ECO:0000313" key="2">
    <source>
        <dbReference type="EMBL" id="KAG0585365.1"/>
    </source>
</evidence>
<proteinExistence type="predicted"/>
<name>A0A8T0INL9_CERPU</name>
<dbReference type="Proteomes" id="UP000822688">
    <property type="component" value="Chromosome 2"/>
</dbReference>
<accession>A0A8T0INL9</accession>
<keyword evidence="4" id="KW-1185">Reference proteome</keyword>
<dbReference type="AlphaFoldDB" id="A0A8T0INL9"/>
<dbReference type="EMBL" id="CM026422">
    <property type="protein sequence ID" value="KAG0585370.1"/>
    <property type="molecule type" value="Genomic_DNA"/>
</dbReference>
<feature type="region of interest" description="Disordered" evidence="1">
    <location>
        <begin position="95"/>
        <end position="117"/>
    </location>
</feature>
<organism evidence="3 4">
    <name type="scientific">Ceratodon purpureus</name>
    <name type="common">Fire moss</name>
    <name type="synonym">Dicranum purpureum</name>
    <dbReference type="NCBI Taxonomy" id="3225"/>
    <lineage>
        <taxon>Eukaryota</taxon>
        <taxon>Viridiplantae</taxon>
        <taxon>Streptophyta</taxon>
        <taxon>Embryophyta</taxon>
        <taxon>Bryophyta</taxon>
        <taxon>Bryophytina</taxon>
        <taxon>Bryopsida</taxon>
        <taxon>Dicranidae</taxon>
        <taxon>Pseudoditrichales</taxon>
        <taxon>Ditrichaceae</taxon>
        <taxon>Ceratodon</taxon>
    </lineage>
</organism>
<feature type="compositionally biased region" description="Pro residues" evidence="1">
    <location>
        <begin position="34"/>
        <end position="45"/>
    </location>
</feature>
<sequence>MCPVCTRRHKHAPLHLPSHKHICPSRAPQLLHYPLPPPIPSPTDPQKPANLDPQFPARQCCSHSFTQTSQAKPSQAKVLAVKSEMGSASALSYMRGRKVAATRVPSSAESGGGSERG</sequence>
<reference evidence="3" key="1">
    <citation type="submission" date="2020-06" db="EMBL/GenBank/DDBJ databases">
        <title>WGS assembly of Ceratodon purpureus strain R40.</title>
        <authorList>
            <person name="Carey S.B."/>
            <person name="Jenkins J."/>
            <person name="Shu S."/>
            <person name="Lovell J.T."/>
            <person name="Sreedasyam A."/>
            <person name="Maumus F."/>
            <person name="Tiley G.P."/>
            <person name="Fernandez-Pozo N."/>
            <person name="Barry K."/>
            <person name="Chen C."/>
            <person name="Wang M."/>
            <person name="Lipzen A."/>
            <person name="Daum C."/>
            <person name="Saski C.A."/>
            <person name="Payton A.C."/>
            <person name="Mcbreen J.C."/>
            <person name="Conrad R.E."/>
            <person name="Kollar L.M."/>
            <person name="Olsson S."/>
            <person name="Huttunen S."/>
            <person name="Landis J.B."/>
            <person name="Wickett N.J."/>
            <person name="Johnson M.G."/>
            <person name="Rensing S.A."/>
            <person name="Grimwood J."/>
            <person name="Schmutz J."/>
            <person name="Mcdaniel S.F."/>
        </authorList>
    </citation>
    <scope>NUCLEOTIDE SEQUENCE</scope>
    <source>
        <strain evidence="3">R40</strain>
    </source>
</reference>
<evidence type="ECO:0000313" key="4">
    <source>
        <dbReference type="Proteomes" id="UP000822688"/>
    </source>
</evidence>
<evidence type="ECO:0000256" key="1">
    <source>
        <dbReference type="SAM" id="MobiDB-lite"/>
    </source>
</evidence>
<evidence type="ECO:0000313" key="3">
    <source>
        <dbReference type="EMBL" id="KAG0585370.1"/>
    </source>
</evidence>
<feature type="region of interest" description="Disordered" evidence="1">
    <location>
        <begin position="33"/>
        <end position="57"/>
    </location>
</feature>
<dbReference type="EMBL" id="CM026422">
    <property type="protein sequence ID" value="KAG0585365.1"/>
    <property type="molecule type" value="Genomic_DNA"/>
</dbReference>
<comment type="caution">
    <text evidence="3">The sequence shown here is derived from an EMBL/GenBank/DDBJ whole genome shotgun (WGS) entry which is preliminary data.</text>
</comment>
<protein>
    <submittedName>
        <fullName evidence="3">Uncharacterized protein</fullName>
    </submittedName>
</protein>
<gene>
    <name evidence="2" type="ORF">KC19_2G006000</name>
    <name evidence="3" type="ORF">KC19_2G006500</name>
</gene>